<gene>
    <name evidence="3" type="ORF">BBBOND_0309010</name>
</gene>
<feature type="compositionally biased region" description="Polar residues" evidence="1">
    <location>
        <begin position="288"/>
        <end position="304"/>
    </location>
</feature>
<evidence type="ECO:0000313" key="3">
    <source>
        <dbReference type="EMBL" id="CDR96998.1"/>
    </source>
</evidence>
<dbReference type="GO" id="GO:0031593">
    <property type="term" value="F:polyubiquitin modification-dependent protein binding"/>
    <property type="evidence" value="ECO:0007669"/>
    <property type="project" value="TreeGrafter"/>
</dbReference>
<dbReference type="SUPFAM" id="SSF46934">
    <property type="entry name" value="UBA-like"/>
    <property type="match status" value="1"/>
</dbReference>
<dbReference type="RefSeq" id="XP_012769184.1">
    <property type="nucleotide sequence ID" value="XM_012913730.1"/>
</dbReference>
<feature type="compositionally biased region" description="Low complexity" evidence="1">
    <location>
        <begin position="337"/>
        <end position="360"/>
    </location>
</feature>
<feature type="region of interest" description="Disordered" evidence="1">
    <location>
        <begin position="1"/>
        <end position="123"/>
    </location>
</feature>
<dbReference type="Gene3D" id="1.10.8.10">
    <property type="entry name" value="DNA helicase RuvA subunit, C-terminal domain"/>
    <property type="match status" value="1"/>
</dbReference>
<accession>A0A061D8X2</accession>
<reference evidence="4" key="1">
    <citation type="journal article" date="2014" name="Nucleic Acids Res.">
        <title>The evolutionary dynamics of variant antigen genes in Babesia reveal a history of genomic innovation underlying host-parasite interaction.</title>
        <authorList>
            <person name="Jackson A.P."/>
            <person name="Otto T.D."/>
            <person name="Darby A."/>
            <person name="Ramaprasad A."/>
            <person name="Xia D."/>
            <person name="Echaide I.E."/>
            <person name="Farber M."/>
            <person name="Gahlot S."/>
            <person name="Gamble J."/>
            <person name="Gupta D."/>
            <person name="Gupta Y."/>
            <person name="Jackson L."/>
            <person name="Malandrin L."/>
            <person name="Malas T.B."/>
            <person name="Moussa E."/>
            <person name="Nair M."/>
            <person name="Reid A.J."/>
            <person name="Sanders M."/>
            <person name="Sharma J."/>
            <person name="Tracey A."/>
            <person name="Quail M.A."/>
            <person name="Weir W."/>
            <person name="Wastling J.M."/>
            <person name="Hall N."/>
            <person name="Willadsen P."/>
            <person name="Lingelbach K."/>
            <person name="Shiels B."/>
            <person name="Tait A."/>
            <person name="Berriman M."/>
            <person name="Allred D.R."/>
            <person name="Pain A."/>
        </authorList>
    </citation>
    <scope>NUCLEOTIDE SEQUENCE [LARGE SCALE GENOMIC DNA]</scope>
    <source>
        <strain evidence="4">Bond</strain>
    </source>
</reference>
<feature type="compositionally biased region" description="Pro residues" evidence="1">
    <location>
        <begin position="269"/>
        <end position="278"/>
    </location>
</feature>
<dbReference type="InterPro" id="IPR015496">
    <property type="entry name" value="Ubiquilin"/>
</dbReference>
<dbReference type="KEGG" id="bbig:BBBOND_0309010"/>
<dbReference type="STRING" id="5866.A0A061D8X2"/>
<dbReference type="PROSITE" id="PS50030">
    <property type="entry name" value="UBA"/>
    <property type="match status" value="1"/>
</dbReference>
<dbReference type="Pfam" id="PF23195">
    <property type="entry name" value="UBQLN1"/>
    <property type="match status" value="1"/>
</dbReference>
<protein>
    <submittedName>
        <fullName evidence="3">Ubiquitin, putative</fullName>
    </submittedName>
</protein>
<dbReference type="PANTHER" id="PTHR10677">
    <property type="entry name" value="UBIQUILIN"/>
    <property type="match status" value="1"/>
</dbReference>
<dbReference type="InterPro" id="IPR009060">
    <property type="entry name" value="UBA-like_sf"/>
</dbReference>
<dbReference type="OrthoDB" id="366319at2759"/>
<dbReference type="GeneID" id="24565539"/>
<dbReference type="Proteomes" id="UP000033188">
    <property type="component" value="Chromosome 3"/>
</dbReference>
<dbReference type="PANTHER" id="PTHR10677:SF3">
    <property type="entry name" value="FI07626P-RELATED"/>
    <property type="match status" value="1"/>
</dbReference>
<dbReference type="AlphaFoldDB" id="A0A061D8X2"/>
<dbReference type="EMBL" id="LK391709">
    <property type="protein sequence ID" value="CDR96998.1"/>
    <property type="molecule type" value="Genomic_DNA"/>
</dbReference>
<feature type="region of interest" description="Disordered" evidence="1">
    <location>
        <begin position="233"/>
        <end position="402"/>
    </location>
</feature>
<dbReference type="VEuPathDB" id="PiroplasmaDB:BBBOND_0309010"/>
<dbReference type="GO" id="GO:0006511">
    <property type="term" value="P:ubiquitin-dependent protein catabolic process"/>
    <property type="evidence" value="ECO:0007669"/>
    <property type="project" value="TreeGrafter"/>
</dbReference>
<feature type="compositionally biased region" description="Polar residues" evidence="1">
    <location>
        <begin position="103"/>
        <end position="119"/>
    </location>
</feature>
<dbReference type="InterPro" id="IPR015940">
    <property type="entry name" value="UBA"/>
</dbReference>
<proteinExistence type="predicted"/>
<feature type="compositionally biased region" description="Polar residues" evidence="1">
    <location>
        <begin position="363"/>
        <end position="374"/>
    </location>
</feature>
<keyword evidence="4" id="KW-1185">Reference proteome</keyword>
<evidence type="ECO:0000259" key="2">
    <source>
        <dbReference type="PROSITE" id="PS50030"/>
    </source>
</evidence>
<feature type="compositionally biased region" description="Polar residues" evidence="1">
    <location>
        <begin position="314"/>
        <end position="328"/>
    </location>
</feature>
<sequence length="455" mass="47190">MAGESERGGGGSAGKGTDGKKSMDDAPSPSSPKKNCRLMEYGDHAPQSDAPPANSETGSSCGVGKDGSGTETPAAASTASGTASAAPGRSPGGTSVAGRANKTGESSVSTGRPATGSSHVTRRLMTDTANINVDELVQSMDANQPSPGESDDEKEERMRQSETQRMLRELTADSDLMNQVMRAATNPEMAKELARQADTAWRNIEAVPGGFRALYQMHRNIQQPLWQAMLNDGQKASTPPRRHGRSKLPNPNEKLSVEALPNPWVTSPPSFPASPGMPPSLGGLGGMRNNSNMGGLANLLSSMPISPRRESSKGNESPLSLSLMNTLNPYIRGTGVDTSGSSRDSGASGSSSSSAATSGRHSVVSNSGSASHESAASPVEALTPSATGSEDEVAEPTNPVSEKYAEELAQLEEMGIYDRDRCITALEASDGDLFTALGLLESLEELDKAEPGEGA</sequence>
<dbReference type="GO" id="GO:0005829">
    <property type="term" value="C:cytosol"/>
    <property type="evidence" value="ECO:0007669"/>
    <property type="project" value="TreeGrafter"/>
</dbReference>
<dbReference type="SMART" id="SM00165">
    <property type="entry name" value="UBA"/>
    <property type="match status" value="1"/>
</dbReference>
<feature type="region of interest" description="Disordered" evidence="1">
    <location>
        <begin position="137"/>
        <end position="163"/>
    </location>
</feature>
<feature type="domain" description="UBA" evidence="2">
    <location>
        <begin position="399"/>
        <end position="443"/>
    </location>
</feature>
<name>A0A061D8X2_BABBI</name>
<organism evidence="3 4">
    <name type="scientific">Babesia bigemina</name>
    <dbReference type="NCBI Taxonomy" id="5866"/>
    <lineage>
        <taxon>Eukaryota</taxon>
        <taxon>Sar</taxon>
        <taxon>Alveolata</taxon>
        <taxon>Apicomplexa</taxon>
        <taxon>Aconoidasida</taxon>
        <taxon>Piroplasmida</taxon>
        <taxon>Babesiidae</taxon>
        <taxon>Babesia</taxon>
    </lineage>
</organism>
<dbReference type="Pfam" id="PF00627">
    <property type="entry name" value="UBA"/>
    <property type="match status" value="1"/>
</dbReference>
<evidence type="ECO:0000256" key="1">
    <source>
        <dbReference type="SAM" id="MobiDB-lite"/>
    </source>
</evidence>
<feature type="compositionally biased region" description="Low complexity" evidence="1">
    <location>
        <begin position="69"/>
        <end position="94"/>
    </location>
</feature>
<evidence type="ECO:0000313" key="4">
    <source>
        <dbReference type="Proteomes" id="UP000033188"/>
    </source>
</evidence>
<dbReference type="OMA" id="MNQVMRA"/>